<evidence type="ECO:0000313" key="3">
    <source>
        <dbReference type="Proteomes" id="UP000230750"/>
    </source>
</evidence>
<dbReference type="FunFam" id="3.20.80.10:FF:000002">
    <property type="entry name" value="Heme-binding protein 2"/>
    <property type="match status" value="1"/>
</dbReference>
<keyword evidence="3" id="KW-1185">Reference proteome</keyword>
<evidence type="ECO:0000256" key="1">
    <source>
        <dbReference type="ARBA" id="ARBA00009817"/>
    </source>
</evidence>
<dbReference type="Pfam" id="PF04832">
    <property type="entry name" value="SOUL"/>
    <property type="match status" value="1"/>
</dbReference>
<dbReference type="SUPFAM" id="SSF55136">
    <property type="entry name" value="Probable bacterial effector-binding domain"/>
    <property type="match status" value="1"/>
</dbReference>
<dbReference type="OrthoDB" id="6424451at2759"/>
<dbReference type="AlphaFoldDB" id="A0A2G8KJ13"/>
<organism evidence="2 3">
    <name type="scientific">Stichopus japonicus</name>
    <name type="common">Sea cucumber</name>
    <dbReference type="NCBI Taxonomy" id="307972"/>
    <lineage>
        <taxon>Eukaryota</taxon>
        <taxon>Metazoa</taxon>
        <taxon>Echinodermata</taxon>
        <taxon>Eleutherozoa</taxon>
        <taxon>Echinozoa</taxon>
        <taxon>Holothuroidea</taxon>
        <taxon>Aspidochirotacea</taxon>
        <taxon>Aspidochirotida</taxon>
        <taxon>Stichopodidae</taxon>
        <taxon>Apostichopus</taxon>
    </lineage>
</organism>
<name>A0A2G8KJ13_STIJA</name>
<comment type="caution">
    <text evidence="2">The sequence shown here is derived from an EMBL/GenBank/DDBJ whole genome shotgun (WGS) entry which is preliminary data.</text>
</comment>
<dbReference type="PANTHER" id="PTHR11220">
    <property type="entry name" value="HEME-BINDING PROTEIN-RELATED"/>
    <property type="match status" value="1"/>
</dbReference>
<dbReference type="InterPro" id="IPR011256">
    <property type="entry name" value="Reg_factor_effector_dom_sf"/>
</dbReference>
<gene>
    <name evidence="2" type="ORF">BSL78_15173</name>
</gene>
<protein>
    <submittedName>
        <fullName evidence="2">Putative heme-binding protein 2-like isoform X2</fullName>
    </submittedName>
</protein>
<dbReference type="PANTHER" id="PTHR11220:SF1">
    <property type="entry name" value="HEME-BINDING PROTEIN 2"/>
    <property type="match status" value="1"/>
</dbReference>
<accession>A0A2G8KJ13</accession>
<dbReference type="InterPro" id="IPR006917">
    <property type="entry name" value="SOUL_heme-bd"/>
</dbReference>
<evidence type="ECO:0000313" key="2">
    <source>
        <dbReference type="EMBL" id="PIK47965.1"/>
    </source>
</evidence>
<dbReference type="EMBL" id="MRZV01000547">
    <property type="protein sequence ID" value="PIK47965.1"/>
    <property type="molecule type" value="Genomic_DNA"/>
</dbReference>
<dbReference type="Gene3D" id="3.20.80.10">
    <property type="entry name" value="Regulatory factor, effector binding domain"/>
    <property type="match status" value="1"/>
</dbReference>
<dbReference type="GO" id="GO:0020037">
    <property type="term" value="F:heme binding"/>
    <property type="evidence" value="ECO:0007669"/>
    <property type="project" value="TreeGrafter"/>
</dbReference>
<dbReference type="Proteomes" id="UP000230750">
    <property type="component" value="Unassembled WGS sequence"/>
</dbReference>
<sequence>MFKAIRANLISSSILDCPKYTVVKEHEGFEERRYEPSVWTSVDSQKSMGLKENGSDQFFKLFRYIQGKNVEEQKIEMTIPVIRKVEPGPGPACESSVNTSFFVPPEFHDKPPQPKEEGVHTQTLPTMTVYASSFGGYANDESWLKESQKLAEKIPDPENIQQGFFYVAAYNSPWQFFNRTNEVWFVKLDQSEESNQTAEMAKE</sequence>
<comment type="similarity">
    <text evidence="1">Belongs to the HEBP family.</text>
</comment>
<proteinExistence type="inferred from homology"/>
<dbReference type="SMR" id="A0A2G8KJ13"/>
<reference evidence="2 3" key="1">
    <citation type="journal article" date="2017" name="PLoS Biol.">
        <title>The sea cucumber genome provides insights into morphological evolution and visceral regeneration.</title>
        <authorList>
            <person name="Zhang X."/>
            <person name="Sun L."/>
            <person name="Yuan J."/>
            <person name="Sun Y."/>
            <person name="Gao Y."/>
            <person name="Zhang L."/>
            <person name="Li S."/>
            <person name="Dai H."/>
            <person name="Hamel J.F."/>
            <person name="Liu C."/>
            <person name="Yu Y."/>
            <person name="Liu S."/>
            <person name="Lin W."/>
            <person name="Guo K."/>
            <person name="Jin S."/>
            <person name="Xu P."/>
            <person name="Storey K.B."/>
            <person name="Huan P."/>
            <person name="Zhang T."/>
            <person name="Zhou Y."/>
            <person name="Zhang J."/>
            <person name="Lin C."/>
            <person name="Li X."/>
            <person name="Xing L."/>
            <person name="Huo D."/>
            <person name="Sun M."/>
            <person name="Wang L."/>
            <person name="Mercier A."/>
            <person name="Li F."/>
            <person name="Yang H."/>
            <person name="Xiang J."/>
        </authorList>
    </citation>
    <scope>NUCLEOTIDE SEQUENCE [LARGE SCALE GENOMIC DNA]</scope>
    <source>
        <strain evidence="2">Shaxun</strain>
        <tissue evidence="2">Muscle</tissue>
    </source>
</reference>